<dbReference type="InterPro" id="IPR003716">
    <property type="entry name" value="DNA-dir_RNA_pol_omega"/>
</dbReference>
<organism evidence="12 13">
    <name type="scientific">Oryzomonas rubra</name>
    <dbReference type="NCBI Taxonomy" id="2509454"/>
    <lineage>
        <taxon>Bacteria</taxon>
        <taxon>Pseudomonadati</taxon>
        <taxon>Thermodesulfobacteriota</taxon>
        <taxon>Desulfuromonadia</taxon>
        <taxon>Geobacterales</taxon>
        <taxon>Geobacteraceae</taxon>
        <taxon>Oryzomonas</taxon>
    </lineage>
</organism>
<dbReference type="OrthoDB" id="9796300at2"/>
<proteinExistence type="inferred from homology"/>
<keyword evidence="5 11" id="KW-0808">Transferase</keyword>
<accession>A0A5A9X5N3</accession>
<evidence type="ECO:0000313" key="13">
    <source>
        <dbReference type="Proteomes" id="UP000324298"/>
    </source>
</evidence>
<dbReference type="AlphaFoldDB" id="A0A5A9X5N3"/>
<dbReference type="GO" id="GO:0006351">
    <property type="term" value="P:DNA-templated transcription"/>
    <property type="evidence" value="ECO:0007669"/>
    <property type="project" value="UniProtKB-UniRule"/>
</dbReference>
<comment type="function">
    <text evidence="11">Promotes RNA polymerase assembly. Latches the N- and C-terminal regions of the beta' subunit thereby facilitating its interaction with the beta and alpha subunits.</text>
</comment>
<dbReference type="SUPFAM" id="SSF63562">
    <property type="entry name" value="RPB6/omega subunit-like"/>
    <property type="match status" value="1"/>
</dbReference>
<comment type="similarity">
    <text evidence="1 11">Belongs to the RNA polymerase subunit omega family.</text>
</comment>
<dbReference type="InterPro" id="IPR036161">
    <property type="entry name" value="RPB6/omega-like_sf"/>
</dbReference>
<evidence type="ECO:0000313" key="12">
    <source>
        <dbReference type="EMBL" id="KAA0888300.1"/>
    </source>
</evidence>
<evidence type="ECO:0000256" key="11">
    <source>
        <dbReference type="HAMAP-Rule" id="MF_00366"/>
    </source>
</evidence>
<evidence type="ECO:0000256" key="6">
    <source>
        <dbReference type="ARBA" id="ARBA00022695"/>
    </source>
</evidence>
<comment type="catalytic activity">
    <reaction evidence="10 11">
        <text>RNA(n) + a ribonucleoside 5'-triphosphate = RNA(n+1) + diphosphate</text>
        <dbReference type="Rhea" id="RHEA:21248"/>
        <dbReference type="Rhea" id="RHEA-COMP:14527"/>
        <dbReference type="Rhea" id="RHEA-COMP:17342"/>
        <dbReference type="ChEBI" id="CHEBI:33019"/>
        <dbReference type="ChEBI" id="CHEBI:61557"/>
        <dbReference type="ChEBI" id="CHEBI:140395"/>
        <dbReference type="EC" id="2.7.7.6"/>
    </reaction>
</comment>
<keyword evidence="13" id="KW-1185">Reference proteome</keyword>
<reference evidence="12 13" key="1">
    <citation type="submission" date="2019-04" db="EMBL/GenBank/DDBJ databases">
        <title>Geobacter ruber sp. nov., ferric-reducing bacteria isolated from paddy soil.</title>
        <authorList>
            <person name="Xu Z."/>
            <person name="Masuda Y."/>
            <person name="Itoh H."/>
            <person name="Senoo K."/>
        </authorList>
    </citation>
    <scope>NUCLEOTIDE SEQUENCE [LARGE SCALE GENOMIC DNA]</scope>
    <source>
        <strain evidence="12 13">Red88</strain>
    </source>
</reference>
<evidence type="ECO:0000256" key="10">
    <source>
        <dbReference type="ARBA" id="ARBA00048552"/>
    </source>
</evidence>
<dbReference type="Gene3D" id="3.90.940.10">
    <property type="match status" value="1"/>
</dbReference>
<keyword evidence="7 11" id="KW-0804">Transcription</keyword>
<evidence type="ECO:0000256" key="5">
    <source>
        <dbReference type="ARBA" id="ARBA00022679"/>
    </source>
</evidence>
<dbReference type="PANTHER" id="PTHR34476">
    <property type="entry name" value="DNA-DIRECTED RNA POLYMERASE SUBUNIT OMEGA"/>
    <property type="match status" value="1"/>
</dbReference>
<sequence length="69" mass="7862">MARVTVEDCLKKVDNRFLLVMLASKRVKQLYKGAHPLIDAKNNRMVVTALREIAAGKVNFEINKKQQAH</sequence>
<evidence type="ECO:0000256" key="7">
    <source>
        <dbReference type="ARBA" id="ARBA00023163"/>
    </source>
</evidence>
<dbReference type="GO" id="GO:0003899">
    <property type="term" value="F:DNA-directed RNA polymerase activity"/>
    <property type="evidence" value="ECO:0007669"/>
    <property type="project" value="UniProtKB-UniRule"/>
</dbReference>
<evidence type="ECO:0000256" key="8">
    <source>
        <dbReference type="ARBA" id="ARBA00029924"/>
    </source>
</evidence>
<dbReference type="NCBIfam" id="TIGR00690">
    <property type="entry name" value="rpoZ"/>
    <property type="match status" value="1"/>
</dbReference>
<dbReference type="SMART" id="SM01409">
    <property type="entry name" value="RNA_pol_Rpb6"/>
    <property type="match status" value="1"/>
</dbReference>
<comment type="caution">
    <text evidence="12">The sequence shown here is derived from an EMBL/GenBank/DDBJ whole genome shotgun (WGS) entry which is preliminary data.</text>
</comment>
<comment type="subunit">
    <text evidence="11">The RNAP catalytic core consists of 2 alpha, 1 beta, 1 beta' and 1 omega subunit. When a sigma factor is associated with the core the holoenzyme is formed, which can initiate transcription.</text>
</comment>
<dbReference type="HAMAP" id="MF_00366">
    <property type="entry name" value="RNApol_bact_RpoZ"/>
    <property type="match status" value="1"/>
</dbReference>
<dbReference type="GO" id="GO:0003677">
    <property type="term" value="F:DNA binding"/>
    <property type="evidence" value="ECO:0007669"/>
    <property type="project" value="UniProtKB-UniRule"/>
</dbReference>
<dbReference type="GO" id="GO:0000428">
    <property type="term" value="C:DNA-directed RNA polymerase complex"/>
    <property type="evidence" value="ECO:0007669"/>
    <property type="project" value="UniProtKB-KW"/>
</dbReference>
<dbReference type="Pfam" id="PF01192">
    <property type="entry name" value="RNA_pol_Rpb6"/>
    <property type="match status" value="1"/>
</dbReference>
<dbReference type="Proteomes" id="UP000324298">
    <property type="component" value="Unassembled WGS sequence"/>
</dbReference>
<evidence type="ECO:0000256" key="9">
    <source>
        <dbReference type="ARBA" id="ARBA00030998"/>
    </source>
</evidence>
<name>A0A5A9X5N3_9BACT</name>
<evidence type="ECO:0000256" key="2">
    <source>
        <dbReference type="ARBA" id="ARBA00012418"/>
    </source>
</evidence>
<evidence type="ECO:0000256" key="4">
    <source>
        <dbReference type="ARBA" id="ARBA00022478"/>
    </source>
</evidence>
<dbReference type="PANTHER" id="PTHR34476:SF1">
    <property type="entry name" value="DNA-DIRECTED RNA POLYMERASE SUBUNIT OMEGA"/>
    <property type="match status" value="1"/>
</dbReference>
<evidence type="ECO:0000256" key="3">
    <source>
        <dbReference type="ARBA" id="ARBA00013725"/>
    </source>
</evidence>
<gene>
    <name evidence="11" type="primary">rpoZ</name>
    <name evidence="12" type="ORF">ET418_16305</name>
</gene>
<keyword evidence="6 11" id="KW-0548">Nucleotidyltransferase</keyword>
<dbReference type="EMBL" id="SRSD01000011">
    <property type="protein sequence ID" value="KAA0888300.1"/>
    <property type="molecule type" value="Genomic_DNA"/>
</dbReference>
<protein>
    <recommendedName>
        <fullName evidence="3 11">DNA-directed RNA polymerase subunit omega</fullName>
        <shortName evidence="11">RNAP omega subunit</shortName>
        <ecNumber evidence="2 11">2.7.7.6</ecNumber>
    </recommendedName>
    <alternativeName>
        <fullName evidence="9 11">RNA polymerase omega subunit</fullName>
    </alternativeName>
    <alternativeName>
        <fullName evidence="8 11">Transcriptase subunit omega</fullName>
    </alternativeName>
</protein>
<dbReference type="EC" id="2.7.7.6" evidence="2 11"/>
<evidence type="ECO:0000256" key="1">
    <source>
        <dbReference type="ARBA" id="ARBA00006711"/>
    </source>
</evidence>
<dbReference type="RefSeq" id="WP_149309409.1">
    <property type="nucleotide sequence ID" value="NZ_SRSD01000011.1"/>
</dbReference>
<keyword evidence="4 11" id="KW-0240">DNA-directed RNA polymerase</keyword>
<dbReference type="InterPro" id="IPR006110">
    <property type="entry name" value="Pol_omega/Rpo6/RPB6"/>
</dbReference>